<organism evidence="10 11">
    <name type="scientific">Faecalicatena contorta</name>
    <dbReference type="NCBI Taxonomy" id="39482"/>
    <lineage>
        <taxon>Bacteria</taxon>
        <taxon>Bacillati</taxon>
        <taxon>Bacillota</taxon>
        <taxon>Clostridia</taxon>
        <taxon>Lachnospirales</taxon>
        <taxon>Lachnospiraceae</taxon>
        <taxon>Faecalicatena</taxon>
    </lineage>
</organism>
<dbReference type="Pfam" id="PF01496">
    <property type="entry name" value="V_ATPase_I"/>
    <property type="match status" value="2"/>
</dbReference>
<dbReference type="PANTHER" id="PTHR11629">
    <property type="entry name" value="VACUOLAR PROTON ATPASES"/>
    <property type="match status" value="1"/>
</dbReference>
<dbReference type="PANTHER" id="PTHR11629:SF63">
    <property type="entry name" value="V-TYPE PROTON ATPASE SUBUNIT A"/>
    <property type="match status" value="1"/>
</dbReference>
<evidence type="ECO:0000256" key="3">
    <source>
        <dbReference type="ARBA" id="ARBA00022448"/>
    </source>
</evidence>
<feature type="transmembrane region" description="Helical" evidence="9">
    <location>
        <begin position="493"/>
        <end position="517"/>
    </location>
</feature>
<dbReference type="Gene3D" id="3.30.70.2170">
    <property type="match status" value="1"/>
</dbReference>
<keyword evidence="3" id="KW-0813">Transport</keyword>
<dbReference type="RefSeq" id="WP_055155195.1">
    <property type="nucleotide sequence ID" value="NZ_CYZU01000079.1"/>
</dbReference>
<evidence type="ECO:0000256" key="6">
    <source>
        <dbReference type="ARBA" id="ARBA00023065"/>
    </source>
</evidence>
<evidence type="ECO:0000256" key="7">
    <source>
        <dbReference type="ARBA" id="ARBA00023136"/>
    </source>
</evidence>
<feature type="transmembrane region" description="Helical" evidence="9">
    <location>
        <begin position="529"/>
        <end position="546"/>
    </location>
</feature>
<keyword evidence="7 9" id="KW-0472">Membrane</keyword>
<keyword evidence="6" id="KW-0406">Ion transport</keyword>
<dbReference type="Gene3D" id="1.20.1460.20">
    <property type="match status" value="1"/>
</dbReference>
<name>A0A174M9L2_9FIRM</name>
<dbReference type="OrthoDB" id="9803814at2"/>
<evidence type="ECO:0000256" key="8">
    <source>
        <dbReference type="SAM" id="Coils"/>
    </source>
</evidence>
<evidence type="ECO:0000256" key="2">
    <source>
        <dbReference type="ARBA" id="ARBA00009904"/>
    </source>
</evidence>
<dbReference type="GO" id="GO:0051117">
    <property type="term" value="F:ATPase binding"/>
    <property type="evidence" value="ECO:0007669"/>
    <property type="project" value="TreeGrafter"/>
</dbReference>
<dbReference type="Gene3D" id="3.30.70.2750">
    <property type="match status" value="1"/>
</dbReference>
<feature type="transmembrane region" description="Helical" evidence="9">
    <location>
        <begin position="403"/>
        <end position="425"/>
    </location>
</feature>
<evidence type="ECO:0000256" key="5">
    <source>
        <dbReference type="ARBA" id="ARBA00022989"/>
    </source>
</evidence>
<comment type="subcellular location">
    <subcellularLocation>
        <location evidence="1">Membrane</location>
        <topology evidence="1">Multi-pass membrane protein</topology>
    </subcellularLocation>
</comment>
<keyword evidence="5 9" id="KW-1133">Transmembrane helix</keyword>
<evidence type="ECO:0000256" key="1">
    <source>
        <dbReference type="ARBA" id="ARBA00004141"/>
    </source>
</evidence>
<dbReference type="STRING" id="39482.ERS852491_04805"/>
<comment type="similarity">
    <text evidence="2">Belongs to the V-ATPase 116 kDa subunit family.</text>
</comment>
<dbReference type="AlphaFoldDB" id="A0A174M9L2"/>
<keyword evidence="4 9" id="KW-0812">Transmembrane</keyword>
<dbReference type="GO" id="GO:0007035">
    <property type="term" value="P:vacuolar acidification"/>
    <property type="evidence" value="ECO:0007669"/>
    <property type="project" value="TreeGrafter"/>
</dbReference>
<proteinExistence type="inferred from homology"/>
<accession>A0A174M9L2</accession>
<feature type="transmembrane region" description="Helical" evidence="9">
    <location>
        <begin position="363"/>
        <end position="391"/>
    </location>
</feature>
<dbReference type="Proteomes" id="UP000095544">
    <property type="component" value="Unassembled WGS sequence"/>
</dbReference>
<feature type="transmembrane region" description="Helical" evidence="9">
    <location>
        <begin position="577"/>
        <end position="594"/>
    </location>
</feature>
<dbReference type="EMBL" id="CYZU01000079">
    <property type="protein sequence ID" value="CUP30429.1"/>
    <property type="molecule type" value="Genomic_DNA"/>
</dbReference>
<dbReference type="InterPro" id="IPR002490">
    <property type="entry name" value="V-ATPase_116kDa_su"/>
</dbReference>
<evidence type="ECO:0000313" key="11">
    <source>
        <dbReference type="Proteomes" id="UP000095544"/>
    </source>
</evidence>
<feature type="transmembrane region" description="Helical" evidence="9">
    <location>
        <begin position="457"/>
        <end position="481"/>
    </location>
</feature>
<gene>
    <name evidence="10" type="ORF">ERS852491_04805</name>
</gene>
<protein>
    <submittedName>
        <fullName evidence="10">V-type ATP synthase subunit I</fullName>
    </submittedName>
</protein>
<dbReference type="GO" id="GO:0033179">
    <property type="term" value="C:proton-transporting V-type ATPase, V0 domain"/>
    <property type="evidence" value="ECO:0007669"/>
    <property type="project" value="InterPro"/>
</dbReference>
<evidence type="ECO:0000256" key="9">
    <source>
        <dbReference type="SAM" id="Phobius"/>
    </source>
</evidence>
<reference evidence="10 11" key="1">
    <citation type="submission" date="2015-09" db="EMBL/GenBank/DDBJ databases">
        <authorList>
            <consortium name="Pathogen Informatics"/>
        </authorList>
    </citation>
    <scope>NUCLEOTIDE SEQUENCE [LARGE SCALE GENOMIC DNA]</scope>
    <source>
        <strain evidence="10 11">2789STDY5834876</strain>
    </source>
</reference>
<dbReference type="GO" id="GO:0016471">
    <property type="term" value="C:vacuolar proton-transporting V-type ATPase complex"/>
    <property type="evidence" value="ECO:0007669"/>
    <property type="project" value="TreeGrafter"/>
</dbReference>
<dbReference type="GO" id="GO:0046961">
    <property type="term" value="F:proton-transporting ATPase activity, rotational mechanism"/>
    <property type="evidence" value="ECO:0007669"/>
    <property type="project" value="InterPro"/>
</dbReference>
<evidence type="ECO:0000313" key="10">
    <source>
        <dbReference type="EMBL" id="CUP30429.1"/>
    </source>
</evidence>
<keyword evidence="8" id="KW-0175">Coiled coil</keyword>
<feature type="coiled-coil region" evidence="8">
    <location>
        <begin position="104"/>
        <end position="131"/>
    </location>
</feature>
<sequence length="672" mass="74959">MAVLQMQRMSICALKKDRKAILEKLQHMGVMEINHILEEDEDFRKMNTANARSGFEKAAASADQALHLLHQYAPVKQSLLSSLEGKDLVDKEKYRSVIENRDDLQRTARRIQALDKERAEHRANILKIENSIESLMPWLPLNVPVAFGGTEHIVMLPGTLPGQLTLEQVYAALAERAPELETDIHIISTEQDTIYLAVFCLRRDAAAAEEALRSMGFARPSQVTDQVPAEAKADMEKEISEIESRVAEIEKEITSLAVHREGLKLLADYYRIRADKYEVLGQLPQSERTFLISGYVPKKEAVRVKKALDGKYDCVVDLEELKEEEEAPVLLQNSRFSSSAEGILEAFGLPGRGEVDPTSIMSFFYVFLFGLMLSDAAYGAIVSIVCGILIIKFPRMGRSMKTSIQLFFWCGISTLFWGIMFGGYFGDVVNVISRTFFGHEVGIPAVWFVPLDEPMKLLIYSMLFGVIHLFTGLGIKGYLCLRDKRYMDFFCDVVLWYMLLIGLLIMLIPSNIFASIAQTTIVFPPAVNALGKWLAIIGAVGIVLMSGRANKNFGIRLALGAYDLYNVSGWLSDVLSYSRLLALGLATGVIASVVNQMGSMGGKSVLGVIVFIAAFIVGHTFNIAINLLGAYVHTNRLQYVEFFGKFYEGGGRAFHPFKENTKYADIKEETNL</sequence>
<evidence type="ECO:0000256" key="4">
    <source>
        <dbReference type="ARBA" id="ARBA00022692"/>
    </source>
</evidence>
<feature type="transmembrane region" description="Helical" evidence="9">
    <location>
        <begin position="606"/>
        <end position="632"/>
    </location>
</feature>